<dbReference type="EMBL" id="CM037157">
    <property type="protein sequence ID" value="KAH7849764.1"/>
    <property type="molecule type" value="Genomic_DNA"/>
</dbReference>
<evidence type="ECO:0000313" key="2">
    <source>
        <dbReference type="Proteomes" id="UP000828048"/>
    </source>
</evidence>
<name>A0ACB7Y9L7_9ERIC</name>
<comment type="caution">
    <text evidence="1">The sequence shown here is derived from an EMBL/GenBank/DDBJ whole genome shotgun (WGS) entry which is preliminary data.</text>
</comment>
<organism evidence="1 2">
    <name type="scientific">Vaccinium darrowii</name>
    <dbReference type="NCBI Taxonomy" id="229202"/>
    <lineage>
        <taxon>Eukaryota</taxon>
        <taxon>Viridiplantae</taxon>
        <taxon>Streptophyta</taxon>
        <taxon>Embryophyta</taxon>
        <taxon>Tracheophyta</taxon>
        <taxon>Spermatophyta</taxon>
        <taxon>Magnoliopsida</taxon>
        <taxon>eudicotyledons</taxon>
        <taxon>Gunneridae</taxon>
        <taxon>Pentapetalae</taxon>
        <taxon>asterids</taxon>
        <taxon>Ericales</taxon>
        <taxon>Ericaceae</taxon>
        <taxon>Vaccinioideae</taxon>
        <taxon>Vaccinieae</taxon>
        <taxon>Vaccinium</taxon>
    </lineage>
</organism>
<sequence>MSSLLVSALACIWVLICSNGVVGYVKYNTGAVTVDGKLNVHLVPHSHDDVGWLKTIDQYYVGSNNSIQGACVENVLDSVVEALRRDPNRKFVFAEMAFFQRWWETQSVEIQDEVRKLVDVGQLEFINGGWCMHDEATAHYIDMIDQTTLGHHALKTQFNITPRAGWQIDPFGHSAVQAYLLGAELGFDSVHFARIDYQDRAKRKVDKSLEVIWRGSQTFGSSSQIFTNVFPVHYSPPNGFNFEVSDTDPFPIPVQDNPHLFDYNVEQRVNDFITAAITQANVTRTNHIMWTMGEDFKYQYAETWFKPMDKLIHYVNKDGRINALYSTPSMYTDAKNAANETWPLKTHDYFPYADRANAYWTGYFTSRPAFKGYIRMLSGYYLAARQLEYMAGRRSSGPNTHSLGDALGIAQHHDAVTGTAKQHTTNDYEKRLAIGASEAEAVVNSALACLANSTLKNQCVTPSLTLSQCQLLNISFCPPSEEDIPEGKSLVVVAYNSLGWNRTDIIRIPVNDANLVVHDSTGNAIEAQYLELDNVTSNLRDFYTKAYLGISPGQAPKYWILFQVSLPPLGWNTYFVSKASGKGKRRKSYVSSVDPPQNDTVEIGPGNLKMSFSLASGQLKRMFNSKSGVDIPVQQSYLWYGSSTGDTDDQILQNSGAYIFRPNGAPPTLVSRSVPIKVVRGSLVDEVHQQFNSWIYQVIRVYREKEHAEVEFTIGPIPTDDGVGKEVITQMTANMVTEKVFYTDSNGRDFLKRVRDFREDWSLHVNQPIAGNYYPLNLGIYTTDNKSEFSVLIDRAVGGASIKDGEVEIMLHRRTLFDDSRGVDEPLDETVCVGEKNCEGLTIRGKYYIGINKLGAGSRWRRTTGQEVYSPPLLAFTHEKIEDWTATHLSKATSMDPNYTLPPNVALVTLQELDDGSVLLRLGHLYEAGEDAEYSTLAKVELKKVFTGKNIKEVKEMSLSANQEKSQMKKMTWKVEGDKGGEPMGIRGSPVNDSDLLVELGPMEIRTFLLNF</sequence>
<reference evidence="1 2" key="1">
    <citation type="journal article" date="2021" name="Hortic Res">
        <title>High-quality reference genome and annotation aids understanding of berry development for evergreen blueberry (Vaccinium darrowii).</title>
        <authorList>
            <person name="Yu J."/>
            <person name="Hulse-Kemp A.M."/>
            <person name="Babiker E."/>
            <person name="Staton M."/>
        </authorList>
    </citation>
    <scope>NUCLEOTIDE SEQUENCE [LARGE SCALE GENOMIC DNA]</scope>
    <source>
        <strain evidence="2">cv. NJ 8807/NJ 8810</strain>
        <tissue evidence="1">Young leaf</tissue>
    </source>
</reference>
<dbReference type="Proteomes" id="UP000828048">
    <property type="component" value="Chromosome 7"/>
</dbReference>
<protein>
    <submittedName>
        <fullName evidence="1">Uncharacterized protein</fullName>
    </submittedName>
</protein>
<accession>A0ACB7Y9L7</accession>
<gene>
    <name evidence="1" type="ORF">Vadar_022666</name>
</gene>
<keyword evidence="2" id="KW-1185">Reference proteome</keyword>
<proteinExistence type="predicted"/>
<evidence type="ECO:0000313" key="1">
    <source>
        <dbReference type="EMBL" id="KAH7849764.1"/>
    </source>
</evidence>